<dbReference type="PANTHER" id="PTHR31084:SF0">
    <property type="entry name" value="ALPHA-L-FUCOSIDASE 2"/>
    <property type="match status" value="1"/>
</dbReference>
<dbReference type="Pfam" id="PF22124">
    <property type="entry name" value="Glyco_hydro_95_cat"/>
    <property type="match status" value="1"/>
</dbReference>
<evidence type="ECO:0000259" key="1">
    <source>
        <dbReference type="Pfam" id="PF22124"/>
    </source>
</evidence>
<feature type="non-terminal residue" evidence="2">
    <location>
        <position position="1"/>
    </location>
</feature>
<dbReference type="EMBL" id="JARFID010000502">
    <property type="protein sequence ID" value="MDE8697959.1"/>
    <property type="molecule type" value="Genomic_DNA"/>
</dbReference>
<gene>
    <name evidence="2" type="ORF">PZH42_28425</name>
</gene>
<dbReference type="RefSeq" id="WP_407933745.1">
    <property type="nucleotide sequence ID" value="NZ_JARFID010000502.1"/>
</dbReference>
<organism evidence="2 3">
    <name type="scientific">Bacteroides cellulosilyticus</name>
    <dbReference type="NCBI Taxonomy" id="246787"/>
    <lineage>
        <taxon>Bacteria</taxon>
        <taxon>Pseudomonadati</taxon>
        <taxon>Bacteroidota</taxon>
        <taxon>Bacteroidia</taxon>
        <taxon>Bacteroidales</taxon>
        <taxon>Bacteroidaceae</taxon>
        <taxon>Bacteroides</taxon>
    </lineage>
</organism>
<feature type="domain" description="Glycosyl hydrolase family 95 catalytic" evidence="1">
    <location>
        <begin position="1"/>
        <end position="101"/>
    </location>
</feature>
<dbReference type="InterPro" id="IPR012341">
    <property type="entry name" value="6hp_glycosidase-like_sf"/>
</dbReference>
<dbReference type="Gene3D" id="1.50.10.10">
    <property type="match status" value="1"/>
</dbReference>
<comment type="caution">
    <text evidence="2">The sequence shown here is derived from an EMBL/GenBank/DDBJ whole genome shotgun (WGS) entry which is preliminary data.</text>
</comment>
<dbReference type="SUPFAM" id="SSF48208">
    <property type="entry name" value="Six-hairpin glycosidases"/>
    <property type="match status" value="1"/>
</dbReference>
<dbReference type="InterPro" id="IPR008928">
    <property type="entry name" value="6-hairpin_glycosidase_sf"/>
</dbReference>
<name>A0AAW6MD48_9BACE</name>
<evidence type="ECO:0000313" key="3">
    <source>
        <dbReference type="Proteomes" id="UP001221924"/>
    </source>
</evidence>
<keyword evidence="2" id="KW-0378">Hydrolase</keyword>
<proteinExistence type="predicted"/>
<sequence>IEATSILECDADYAAKLREALDKFPPMQISKGGYLQERLEDYKEQDVHHRHVSHLYGLHPGNLISPVATPELANACRETLNRRGDGGTGWSRAWKVKWWARG</sequence>
<dbReference type="PANTHER" id="PTHR31084">
    <property type="entry name" value="ALPHA-L-FUCOSIDASE 2"/>
    <property type="match status" value="1"/>
</dbReference>
<evidence type="ECO:0000313" key="2">
    <source>
        <dbReference type="EMBL" id="MDE8697959.1"/>
    </source>
</evidence>
<accession>A0AAW6MD48</accession>
<protein>
    <submittedName>
        <fullName evidence="2">Glycoside hydrolase family 95 protein</fullName>
    </submittedName>
</protein>
<feature type="non-terminal residue" evidence="2">
    <location>
        <position position="102"/>
    </location>
</feature>
<dbReference type="GO" id="GO:0004560">
    <property type="term" value="F:alpha-L-fucosidase activity"/>
    <property type="evidence" value="ECO:0007669"/>
    <property type="project" value="TreeGrafter"/>
</dbReference>
<dbReference type="InterPro" id="IPR054363">
    <property type="entry name" value="GH95_cat"/>
</dbReference>
<dbReference type="Proteomes" id="UP001221924">
    <property type="component" value="Unassembled WGS sequence"/>
</dbReference>
<dbReference type="AlphaFoldDB" id="A0AAW6MD48"/>
<reference evidence="2" key="1">
    <citation type="submission" date="2023-03" db="EMBL/GenBank/DDBJ databases">
        <title>DFI Biobank Strains.</title>
        <authorList>
            <person name="Mostad J."/>
            <person name="Paddock L."/>
            <person name="Medina S."/>
            <person name="Waligurski E."/>
            <person name="Barat B."/>
            <person name="Smith R."/>
            <person name="Burgo V."/>
            <person name="Metcalfe C."/>
            <person name="Woodson C."/>
            <person name="Sundararajan A."/>
            <person name="Ramaswamy R."/>
            <person name="Lin H."/>
            <person name="Pamer E.G."/>
        </authorList>
    </citation>
    <scope>NUCLEOTIDE SEQUENCE</scope>
    <source>
        <strain evidence="2">DFI.9.5</strain>
    </source>
</reference>
<dbReference type="GO" id="GO:0005975">
    <property type="term" value="P:carbohydrate metabolic process"/>
    <property type="evidence" value="ECO:0007669"/>
    <property type="project" value="InterPro"/>
</dbReference>